<comment type="caution">
    <text evidence="1">The sequence shown here is derived from an EMBL/GenBank/DDBJ whole genome shotgun (WGS) entry which is preliminary data.</text>
</comment>
<proteinExistence type="predicted"/>
<dbReference type="EMBL" id="MU277311">
    <property type="protein sequence ID" value="KAI0055105.1"/>
    <property type="molecule type" value="Genomic_DNA"/>
</dbReference>
<organism evidence="1 2">
    <name type="scientific">Artomyces pyxidatus</name>
    <dbReference type="NCBI Taxonomy" id="48021"/>
    <lineage>
        <taxon>Eukaryota</taxon>
        <taxon>Fungi</taxon>
        <taxon>Dikarya</taxon>
        <taxon>Basidiomycota</taxon>
        <taxon>Agaricomycotina</taxon>
        <taxon>Agaricomycetes</taxon>
        <taxon>Russulales</taxon>
        <taxon>Auriscalpiaceae</taxon>
        <taxon>Artomyces</taxon>
    </lineage>
</organism>
<name>A0ACB8SGD9_9AGAM</name>
<dbReference type="Proteomes" id="UP000814140">
    <property type="component" value="Unassembled WGS sequence"/>
</dbReference>
<evidence type="ECO:0000313" key="1">
    <source>
        <dbReference type="EMBL" id="KAI0055105.1"/>
    </source>
</evidence>
<evidence type="ECO:0000313" key="2">
    <source>
        <dbReference type="Proteomes" id="UP000814140"/>
    </source>
</evidence>
<sequence>MEQFGTNGSKVARTSTKRPIKNMRRHATPLPSPILACAAPSTDLRRATRQCHLRLELAEHLRALHNDATSPVDPGNTGATEQTERAAGHLRTNSRSADALVDFNQEFRVHRHDELSAIATGESHTTAAHRGTAPWSSLARGALLRSCPRLWRVAEGPMLGCRRLSSGRQVDGQREDAPCTLSAVFVEDEGVGGDSGRPGGRCGLQWAWRAVRLDRQPRMSVATLILPPRARTSWQSSESSSVASWRVARSRTEFTACPCRVATIPAIRLVTV</sequence>
<reference evidence="1" key="2">
    <citation type="journal article" date="2022" name="New Phytol.">
        <title>Evolutionary transition to the ectomycorrhizal habit in the genomes of a hyperdiverse lineage of mushroom-forming fungi.</title>
        <authorList>
            <person name="Looney B."/>
            <person name="Miyauchi S."/>
            <person name="Morin E."/>
            <person name="Drula E."/>
            <person name="Courty P.E."/>
            <person name="Kohler A."/>
            <person name="Kuo A."/>
            <person name="LaButti K."/>
            <person name="Pangilinan J."/>
            <person name="Lipzen A."/>
            <person name="Riley R."/>
            <person name="Andreopoulos W."/>
            <person name="He G."/>
            <person name="Johnson J."/>
            <person name="Nolan M."/>
            <person name="Tritt A."/>
            <person name="Barry K.W."/>
            <person name="Grigoriev I.V."/>
            <person name="Nagy L.G."/>
            <person name="Hibbett D."/>
            <person name="Henrissat B."/>
            <person name="Matheny P.B."/>
            <person name="Labbe J."/>
            <person name="Martin F.M."/>
        </authorList>
    </citation>
    <scope>NUCLEOTIDE SEQUENCE</scope>
    <source>
        <strain evidence="1">HHB10654</strain>
    </source>
</reference>
<keyword evidence="2" id="KW-1185">Reference proteome</keyword>
<accession>A0ACB8SGD9</accession>
<gene>
    <name evidence="1" type="ORF">BV25DRAFT_291133</name>
</gene>
<protein>
    <submittedName>
        <fullName evidence="1">Uncharacterized protein</fullName>
    </submittedName>
</protein>
<reference evidence="1" key="1">
    <citation type="submission" date="2021-03" db="EMBL/GenBank/DDBJ databases">
        <authorList>
            <consortium name="DOE Joint Genome Institute"/>
            <person name="Ahrendt S."/>
            <person name="Looney B.P."/>
            <person name="Miyauchi S."/>
            <person name="Morin E."/>
            <person name="Drula E."/>
            <person name="Courty P.E."/>
            <person name="Chicoki N."/>
            <person name="Fauchery L."/>
            <person name="Kohler A."/>
            <person name="Kuo A."/>
            <person name="Labutti K."/>
            <person name="Pangilinan J."/>
            <person name="Lipzen A."/>
            <person name="Riley R."/>
            <person name="Andreopoulos W."/>
            <person name="He G."/>
            <person name="Johnson J."/>
            <person name="Barry K.W."/>
            <person name="Grigoriev I.V."/>
            <person name="Nagy L."/>
            <person name="Hibbett D."/>
            <person name="Henrissat B."/>
            <person name="Matheny P.B."/>
            <person name="Labbe J."/>
            <person name="Martin F."/>
        </authorList>
    </citation>
    <scope>NUCLEOTIDE SEQUENCE</scope>
    <source>
        <strain evidence="1">HHB10654</strain>
    </source>
</reference>